<feature type="compositionally biased region" description="Low complexity" evidence="1">
    <location>
        <begin position="548"/>
        <end position="557"/>
    </location>
</feature>
<evidence type="ECO:0000256" key="1">
    <source>
        <dbReference type="SAM" id="MobiDB-lite"/>
    </source>
</evidence>
<dbReference type="PANTHER" id="PTHR31975:SF1">
    <property type="entry name" value="BUD SITE SELECTION PROTEIN 7-RELATED"/>
    <property type="match status" value="1"/>
</dbReference>
<comment type="caution">
    <text evidence="2">The sequence shown here is derived from an EMBL/GenBank/DDBJ whole genome shotgun (WGS) entry which is preliminary data.</text>
</comment>
<dbReference type="EMBL" id="AJWJ01000028">
    <property type="protein sequence ID" value="KAF2077456.1"/>
    <property type="molecule type" value="Genomic_DNA"/>
</dbReference>
<dbReference type="Pfam" id="PF09295">
    <property type="entry name" value="ChAPs"/>
    <property type="match status" value="2"/>
</dbReference>
<feature type="compositionally biased region" description="Basic and acidic residues" evidence="1">
    <location>
        <begin position="522"/>
        <end position="535"/>
    </location>
</feature>
<dbReference type="Gene3D" id="1.25.40.10">
    <property type="entry name" value="Tetratricopeptide repeat domain"/>
    <property type="match status" value="2"/>
</dbReference>
<dbReference type="OrthoDB" id="434695at2759"/>
<feature type="compositionally biased region" description="Low complexity" evidence="1">
    <location>
        <begin position="501"/>
        <end position="518"/>
    </location>
</feature>
<evidence type="ECO:0000313" key="2">
    <source>
        <dbReference type="EMBL" id="KAF2077456.1"/>
    </source>
</evidence>
<dbReference type="InterPro" id="IPR015374">
    <property type="entry name" value="ChAPs"/>
</dbReference>
<gene>
    <name evidence="2" type="ORF">CYY_001229</name>
</gene>
<dbReference type="InterPro" id="IPR011990">
    <property type="entry name" value="TPR-like_helical_dom_sf"/>
</dbReference>
<protein>
    <submittedName>
        <fullName evidence="2">Uncharacterized protein</fullName>
    </submittedName>
</protein>
<dbReference type="AlphaFoldDB" id="A0A8J4Q9M5"/>
<reference evidence="2" key="1">
    <citation type="submission" date="2020-01" db="EMBL/GenBank/DDBJ databases">
        <title>Development of genomics and gene disruption for Polysphondylium violaceum indicates a role for the polyketide synthase stlB in stalk morphogenesis.</title>
        <authorList>
            <person name="Narita B."/>
            <person name="Kawabe Y."/>
            <person name="Kin K."/>
            <person name="Saito T."/>
            <person name="Gibbs R."/>
            <person name="Kuspa A."/>
            <person name="Muzny D."/>
            <person name="Queller D."/>
            <person name="Richards S."/>
            <person name="Strassman J."/>
            <person name="Sucgang R."/>
            <person name="Worley K."/>
            <person name="Schaap P."/>
        </authorList>
    </citation>
    <scope>NUCLEOTIDE SEQUENCE</scope>
    <source>
        <strain evidence="2">QSvi11</strain>
    </source>
</reference>
<feature type="region of interest" description="Disordered" evidence="1">
    <location>
        <begin position="310"/>
        <end position="344"/>
    </location>
</feature>
<dbReference type="GO" id="GO:0006893">
    <property type="term" value="P:Golgi to plasma membrane transport"/>
    <property type="evidence" value="ECO:0007669"/>
    <property type="project" value="TreeGrafter"/>
</dbReference>
<organism evidence="2 3">
    <name type="scientific">Polysphondylium violaceum</name>
    <dbReference type="NCBI Taxonomy" id="133409"/>
    <lineage>
        <taxon>Eukaryota</taxon>
        <taxon>Amoebozoa</taxon>
        <taxon>Evosea</taxon>
        <taxon>Eumycetozoa</taxon>
        <taxon>Dictyostelia</taxon>
        <taxon>Dictyosteliales</taxon>
        <taxon>Dictyosteliaceae</taxon>
        <taxon>Polysphondylium</taxon>
    </lineage>
</organism>
<dbReference type="GO" id="GO:0034044">
    <property type="term" value="C:exomer complex"/>
    <property type="evidence" value="ECO:0007669"/>
    <property type="project" value="UniProtKB-ARBA"/>
</dbReference>
<proteinExistence type="predicted"/>
<evidence type="ECO:0000313" key="3">
    <source>
        <dbReference type="Proteomes" id="UP000695562"/>
    </source>
</evidence>
<accession>A0A8J4Q9M5</accession>
<name>A0A8J4Q9M5_9MYCE</name>
<sequence length="863" mass="97446">MGEFINNIQEKIEITVGDAINSRQKALENFVGLGPPDLCVLTKLYEPPRFVPGLKTHKISSYHWVSGVNTSSTSAIAVYLGSLIENQEKSSFGRGLYRIDQFHLVSYNAFLKQDLHVEFSIGSGNSTPVVYTVGANGEKNTVEEIFWKETYISSVLRHMQGTPSYLRPVKQIACLKDPKDEADFFKICSEYFWQGRRLGAFDDDDLFVDLKTQKPQGLSIDDSNNVLVTTLMKYFGSRNRYLPMLNFFEEFYKTEPVACVPVVRAHRLMGDSHTCQFLLEKSLDKCPNSVSLLLEMSLTYLFKFKSESNSNNNNNNNSTTPGGSTPTLSSSSSSSSLHQDSNNNNNHNNNNLILGLQYCLKALSIEPLMIKGWSIAASILLQMGYIEWALVFLNNTPYTNNEYAVDRLGKAKYSRVTPEQEHPNIMTIIEDDELEFDEEPGEEFLKCLTSQSLSGDSSKYFEMLILMFKKIGWIQLADKKTKILDELAIILRNKERKKGNNKINNNNMNNNNSNNNNDNNDDNNKQHNSNTKDGHNSVSSVVNRNQATENTENTENTNTDDTDSACEPAPVIPESNVPTEVLWRDEDVTSEGSDIEDLEKVDLNEDGSPSTTTPVQQQKILIPRPEFNEKSISYENLSQSLSNFIDHFGLESSKPVSVPTSTSSSTTTKEYINFDIEPNFLKVKLAVSPINRNLELAFHALFQDIKAFQAWKEEEESKKLENGGALVFTMKQMNQTRTVADWIRLARLAYRIGEIADSEKLYRMVFDEKFHILALIGLVKIFADHGDTRNCLMSCSTICKYFSSEKINCLDIHPVVESSVLKLISLHGLQKVRTIYSSISDLAPILSGLFLDSVKWRSYGFDK</sequence>
<keyword evidence="3" id="KW-1185">Reference proteome</keyword>
<feature type="compositionally biased region" description="Polar residues" evidence="1">
    <location>
        <begin position="536"/>
        <end position="547"/>
    </location>
</feature>
<dbReference type="Proteomes" id="UP000695562">
    <property type="component" value="Unassembled WGS sequence"/>
</dbReference>
<feature type="region of interest" description="Disordered" evidence="1">
    <location>
        <begin position="499"/>
        <end position="583"/>
    </location>
</feature>
<dbReference type="PANTHER" id="PTHR31975">
    <property type="entry name" value="BUD SITE SELECTION PROTEIN 7-RELATED"/>
    <property type="match status" value="1"/>
</dbReference>